<protein>
    <submittedName>
        <fullName evidence="1">Uncharacterized protein</fullName>
    </submittedName>
</protein>
<dbReference type="AlphaFoldDB" id="A0A9Q1ZC79"/>
<comment type="caution">
    <text evidence="1">The sequence shown here is derived from an EMBL/GenBank/DDBJ whole genome shotgun (WGS) entry which is preliminary data.</text>
</comment>
<sequence>MRSKENNLYDIFKNYSYKDILRLFENAKTKEEQDFYVNLSNMILQREQKKVIDN</sequence>
<reference evidence="1 2" key="1">
    <citation type="submission" date="2015-07" db="EMBL/GenBank/DDBJ databases">
        <title>Draft genome sequences of 17 French Clostridium botulinum group III.</title>
        <authorList>
            <person name="Woudstra C."/>
            <person name="Le Marechal C."/>
            <person name="Souillard R."/>
            <person name="Bayon-Auboyer M.-H."/>
            <person name="Dessouter D."/>
            <person name="Fach P."/>
        </authorList>
    </citation>
    <scope>NUCLEOTIDE SEQUENCE [LARGE SCALE GENOMIC DNA]</scope>
    <source>
        <strain evidence="1 2">12LNRI-CD</strain>
    </source>
</reference>
<name>A0A9Q1ZC79_CLOBO</name>
<evidence type="ECO:0000313" key="2">
    <source>
        <dbReference type="Proteomes" id="UP000037540"/>
    </source>
</evidence>
<accession>A0A9Q1ZC79</accession>
<dbReference type="EMBL" id="LGVR01000044">
    <property type="protein sequence ID" value="KOA86811.1"/>
    <property type="molecule type" value="Genomic_DNA"/>
</dbReference>
<evidence type="ECO:0000313" key="1">
    <source>
        <dbReference type="EMBL" id="KOA86811.1"/>
    </source>
</evidence>
<dbReference type="Proteomes" id="UP000037540">
    <property type="component" value="Unassembled WGS sequence"/>
</dbReference>
<gene>
    <name evidence="1" type="ORF">ADU74_08040</name>
</gene>
<organism evidence="1 2">
    <name type="scientific">Clostridium botulinum</name>
    <dbReference type="NCBI Taxonomy" id="1491"/>
    <lineage>
        <taxon>Bacteria</taxon>
        <taxon>Bacillati</taxon>
        <taxon>Bacillota</taxon>
        <taxon>Clostridia</taxon>
        <taxon>Eubacteriales</taxon>
        <taxon>Clostridiaceae</taxon>
        <taxon>Clostridium</taxon>
    </lineage>
</organism>
<dbReference type="RefSeq" id="WP_013725541.1">
    <property type="nucleotide sequence ID" value="NZ_LGVO01000083.1"/>
</dbReference>
<proteinExistence type="predicted"/>